<evidence type="ECO:0000313" key="5">
    <source>
        <dbReference type="Proteomes" id="UP001292094"/>
    </source>
</evidence>
<feature type="domain" description="D-isomer specific 2-hydroxyacid dehydrogenase NAD-binding" evidence="3">
    <location>
        <begin position="42"/>
        <end position="136"/>
    </location>
</feature>
<name>A0AAE1QCP9_9EUCA</name>
<evidence type="ECO:0000256" key="1">
    <source>
        <dbReference type="ARBA" id="ARBA00023002"/>
    </source>
</evidence>
<dbReference type="Proteomes" id="UP001292094">
    <property type="component" value="Unassembled WGS sequence"/>
</dbReference>
<dbReference type="Gene3D" id="3.40.50.720">
    <property type="entry name" value="NAD(P)-binding Rossmann-like Domain"/>
    <property type="match status" value="2"/>
</dbReference>
<keyword evidence="1" id="KW-0560">Oxidoreductase</keyword>
<protein>
    <recommendedName>
        <fullName evidence="3">D-isomer specific 2-hydroxyacid dehydrogenase NAD-binding domain-containing protein</fullName>
    </recommendedName>
</protein>
<organism evidence="4 5">
    <name type="scientific">Petrolisthes manimaculis</name>
    <dbReference type="NCBI Taxonomy" id="1843537"/>
    <lineage>
        <taxon>Eukaryota</taxon>
        <taxon>Metazoa</taxon>
        <taxon>Ecdysozoa</taxon>
        <taxon>Arthropoda</taxon>
        <taxon>Crustacea</taxon>
        <taxon>Multicrustacea</taxon>
        <taxon>Malacostraca</taxon>
        <taxon>Eumalacostraca</taxon>
        <taxon>Eucarida</taxon>
        <taxon>Decapoda</taxon>
        <taxon>Pleocyemata</taxon>
        <taxon>Anomura</taxon>
        <taxon>Galatheoidea</taxon>
        <taxon>Porcellanidae</taxon>
        <taxon>Petrolisthes</taxon>
    </lineage>
</organism>
<keyword evidence="2" id="KW-0520">NAD</keyword>
<gene>
    <name evidence="4" type="ORF">Pmani_004965</name>
</gene>
<dbReference type="InterPro" id="IPR006140">
    <property type="entry name" value="D-isomer_DH_NAD-bd"/>
</dbReference>
<dbReference type="GO" id="GO:0016491">
    <property type="term" value="F:oxidoreductase activity"/>
    <property type="evidence" value="ECO:0007669"/>
    <property type="project" value="UniProtKB-KW"/>
</dbReference>
<evidence type="ECO:0000313" key="4">
    <source>
        <dbReference type="EMBL" id="KAK4324405.1"/>
    </source>
</evidence>
<reference evidence="4" key="1">
    <citation type="submission" date="2023-11" db="EMBL/GenBank/DDBJ databases">
        <title>Genome assemblies of two species of porcelain crab, Petrolisthes cinctipes and Petrolisthes manimaculis (Anomura: Porcellanidae).</title>
        <authorList>
            <person name="Angst P."/>
        </authorList>
    </citation>
    <scope>NUCLEOTIDE SEQUENCE</scope>
    <source>
        <strain evidence="4">PB745_02</strain>
        <tissue evidence="4">Gill</tissue>
    </source>
</reference>
<dbReference type="GO" id="GO:0051287">
    <property type="term" value="F:NAD binding"/>
    <property type="evidence" value="ECO:0007669"/>
    <property type="project" value="InterPro"/>
</dbReference>
<dbReference type="PANTHER" id="PTHR43333">
    <property type="entry name" value="2-HACID_DH_C DOMAIN-CONTAINING PROTEIN"/>
    <property type="match status" value="1"/>
</dbReference>
<dbReference type="PANTHER" id="PTHR43333:SF1">
    <property type="entry name" value="D-ISOMER SPECIFIC 2-HYDROXYACID DEHYDROGENASE NAD-BINDING DOMAIN-CONTAINING PROTEIN"/>
    <property type="match status" value="1"/>
</dbReference>
<proteinExistence type="predicted"/>
<evidence type="ECO:0000259" key="3">
    <source>
        <dbReference type="Pfam" id="PF02826"/>
    </source>
</evidence>
<evidence type="ECO:0000256" key="2">
    <source>
        <dbReference type="ARBA" id="ARBA00023027"/>
    </source>
</evidence>
<dbReference type="Pfam" id="PF02826">
    <property type="entry name" value="2-Hacid_dh_C"/>
    <property type="match status" value="1"/>
</dbReference>
<dbReference type="InterPro" id="IPR036291">
    <property type="entry name" value="NAD(P)-bd_dom_sf"/>
</dbReference>
<sequence>MKEYIYKLSSEWIHKGQIAYYRSICDLTIGVIGMGIIGKEGEVKELLQECDYIVNIMPSTPHTKDILGIDILSNAKKDAVLIIIGRGDVIGEGDLIKALDYNWLSAAILDVFNTEPLPSNSKLWLHPKVWITPHNAGVSRSQDVCEAFVDNFNHFTNSEPLLNVINWQHGY</sequence>
<dbReference type="SUPFAM" id="SSF51735">
    <property type="entry name" value="NAD(P)-binding Rossmann-fold domains"/>
    <property type="match status" value="1"/>
</dbReference>
<dbReference type="EMBL" id="JAWZYT010000365">
    <property type="protein sequence ID" value="KAK4324405.1"/>
    <property type="molecule type" value="Genomic_DNA"/>
</dbReference>
<comment type="caution">
    <text evidence="4">The sequence shown here is derived from an EMBL/GenBank/DDBJ whole genome shotgun (WGS) entry which is preliminary data.</text>
</comment>
<keyword evidence="5" id="KW-1185">Reference proteome</keyword>
<accession>A0AAE1QCP9</accession>
<dbReference type="AlphaFoldDB" id="A0AAE1QCP9"/>